<dbReference type="GO" id="GO:0016607">
    <property type="term" value="C:nuclear speck"/>
    <property type="evidence" value="ECO:0007669"/>
    <property type="project" value="UniProtKB-SubCell"/>
</dbReference>
<evidence type="ECO:0000313" key="15">
    <source>
        <dbReference type="Proteomes" id="UP001461498"/>
    </source>
</evidence>
<proteinExistence type="predicted"/>
<dbReference type="Proteomes" id="UP001461498">
    <property type="component" value="Unassembled WGS sequence"/>
</dbReference>
<evidence type="ECO:0000256" key="11">
    <source>
        <dbReference type="SAM" id="MobiDB-lite"/>
    </source>
</evidence>
<dbReference type="EMBL" id="JAPXFL010000006">
    <property type="protein sequence ID" value="KAK9504812.1"/>
    <property type="molecule type" value="Genomic_DNA"/>
</dbReference>
<comment type="subcellular location">
    <subcellularLocation>
        <location evidence="1">Nucleus speckle</location>
    </subcellularLocation>
    <subcellularLocation>
        <location evidence="2">Nucleus</location>
        <location evidence="2">Nucleoplasm</location>
    </subcellularLocation>
</comment>
<feature type="region of interest" description="Disordered" evidence="11">
    <location>
        <begin position="179"/>
        <end position="212"/>
    </location>
</feature>
<accession>A0AAW1D2R3</accession>
<evidence type="ECO:0000256" key="5">
    <source>
        <dbReference type="ARBA" id="ARBA00022723"/>
    </source>
</evidence>
<evidence type="ECO:0000256" key="2">
    <source>
        <dbReference type="ARBA" id="ARBA00004642"/>
    </source>
</evidence>
<dbReference type="InterPro" id="IPR033570">
    <property type="entry name" value="SCNM1"/>
</dbReference>
<keyword evidence="7" id="KW-0863">Zinc-finger</keyword>
<dbReference type="GO" id="GO:0005681">
    <property type="term" value="C:spliceosomal complex"/>
    <property type="evidence" value="ECO:0007669"/>
    <property type="project" value="UniProtKB-KW"/>
</dbReference>
<gene>
    <name evidence="14" type="ORF">O3M35_008995</name>
</gene>
<evidence type="ECO:0000256" key="6">
    <source>
        <dbReference type="ARBA" id="ARBA00022728"/>
    </source>
</evidence>
<evidence type="ECO:0000256" key="10">
    <source>
        <dbReference type="ARBA" id="ARBA00023242"/>
    </source>
</evidence>
<evidence type="ECO:0000256" key="3">
    <source>
        <dbReference type="ARBA" id="ARBA00020620"/>
    </source>
</evidence>
<evidence type="ECO:0000313" key="14">
    <source>
        <dbReference type="EMBL" id="KAK9504812.1"/>
    </source>
</evidence>
<name>A0AAW1D2R3_9HEMI</name>
<dbReference type="PANTHER" id="PTHR32297">
    <property type="entry name" value="SODIUM CHANNEL MODIFIER 1"/>
    <property type="match status" value="1"/>
</dbReference>
<keyword evidence="9" id="KW-0508">mRNA splicing</keyword>
<evidence type="ECO:0000256" key="4">
    <source>
        <dbReference type="ARBA" id="ARBA00022664"/>
    </source>
</evidence>
<feature type="domain" description="Sodium channel modifier 1 acidic C-terminal" evidence="13">
    <location>
        <begin position="232"/>
        <end position="255"/>
    </location>
</feature>
<dbReference type="GO" id="GO:0008270">
    <property type="term" value="F:zinc ion binding"/>
    <property type="evidence" value="ECO:0007669"/>
    <property type="project" value="UniProtKB-KW"/>
</dbReference>
<evidence type="ECO:0000256" key="8">
    <source>
        <dbReference type="ARBA" id="ARBA00022833"/>
    </source>
</evidence>
<feature type="compositionally biased region" description="Polar residues" evidence="11">
    <location>
        <begin position="187"/>
        <end position="197"/>
    </location>
</feature>
<keyword evidence="10" id="KW-0539">Nucleus</keyword>
<dbReference type="GO" id="GO:0006397">
    <property type="term" value="P:mRNA processing"/>
    <property type="evidence" value="ECO:0007669"/>
    <property type="project" value="UniProtKB-KW"/>
</dbReference>
<dbReference type="Pfam" id="PF15803">
    <property type="entry name" value="zf-SCNM1"/>
    <property type="match status" value="1"/>
</dbReference>
<evidence type="ECO:0000256" key="7">
    <source>
        <dbReference type="ARBA" id="ARBA00022771"/>
    </source>
</evidence>
<dbReference type="AlphaFoldDB" id="A0AAW1D2R3"/>
<keyword evidence="15" id="KW-1185">Reference proteome</keyword>
<dbReference type="InterPro" id="IPR031625">
    <property type="entry name" value="SCNM1_acidic"/>
</dbReference>
<dbReference type="GO" id="GO:0008380">
    <property type="term" value="P:RNA splicing"/>
    <property type="evidence" value="ECO:0007669"/>
    <property type="project" value="UniProtKB-KW"/>
</dbReference>
<dbReference type="Pfam" id="PF15805">
    <property type="entry name" value="SCNM1_acidic"/>
    <property type="match status" value="1"/>
</dbReference>
<evidence type="ECO:0000256" key="1">
    <source>
        <dbReference type="ARBA" id="ARBA00004324"/>
    </source>
</evidence>
<dbReference type="InterPro" id="IPR031622">
    <property type="entry name" value="Znf-SCNM1"/>
</dbReference>
<sequence>MSFKRDGDDISLLNRLKNDRVSELLGEYIPEDEAKLLSNGRLTCLVCTHRPIFDTTSMLSKHRQGRKHLFELNKYIKRNEQLEIEKIKKEQQVYLENCKKTDLANSKLTSMVLGPKDYFASSSSDLNPIGRRKVIEVPKVYRKPVVQPTTDVKNSFHQSSSSQLRKYLKSIKKKRQLEEKVAKEKSGYSSGISNVSHGTEPAPIKNQGGSKVPINVAASSLPADSDLSRNLSGWIKDKFGNWIKDPEAEFDTDEE</sequence>
<comment type="caution">
    <text evidence="14">The sequence shown here is derived from an EMBL/GenBank/DDBJ whole genome shotgun (WGS) entry which is preliminary data.</text>
</comment>
<protein>
    <recommendedName>
        <fullName evidence="3">Sodium channel modifier 1</fullName>
    </recommendedName>
</protein>
<keyword evidence="4" id="KW-0507">mRNA processing</keyword>
<dbReference type="PANTHER" id="PTHR32297:SF1">
    <property type="entry name" value="SODIUM CHANNEL MODIFIER 1"/>
    <property type="match status" value="1"/>
</dbReference>
<reference evidence="14 15" key="1">
    <citation type="submission" date="2022-12" db="EMBL/GenBank/DDBJ databases">
        <title>Chromosome-level genome assembly of true bugs.</title>
        <authorList>
            <person name="Ma L."/>
            <person name="Li H."/>
        </authorList>
    </citation>
    <scope>NUCLEOTIDE SEQUENCE [LARGE SCALE GENOMIC DNA]</scope>
    <source>
        <strain evidence="14">Lab_2022b</strain>
    </source>
</reference>
<feature type="domain" description="Sodium channel modifier 1 zinc-finger" evidence="12">
    <location>
        <begin position="44"/>
        <end position="70"/>
    </location>
</feature>
<organism evidence="14 15">
    <name type="scientific">Rhynocoris fuscipes</name>
    <dbReference type="NCBI Taxonomy" id="488301"/>
    <lineage>
        <taxon>Eukaryota</taxon>
        <taxon>Metazoa</taxon>
        <taxon>Ecdysozoa</taxon>
        <taxon>Arthropoda</taxon>
        <taxon>Hexapoda</taxon>
        <taxon>Insecta</taxon>
        <taxon>Pterygota</taxon>
        <taxon>Neoptera</taxon>
        <taxon>Paraneoptera</taxon>
        <taxon>Hemiptera</taxon>
        <taxon>Heteroptera</taxon>
        <taxon>Panheteroptera</taxon>
        <taxon>Cimicomorpha</taxon>
        <taxon>Reduviidae</taxon>
        <taxon>Harpactorinae</taxon>
        <taxon>Harpactorini</taxon>
        <taxon>Rhynocoris</taxon>
    </lineage>
</organism>
<evidence type="ECO:0000256" key="9">
    <source>
        <dbReference type="ARBA" id="ARBA00023187"/>
    </source>
</evidence>
<keyword evidence="6" id="KW-0747">Spliceosome</keyword>
<keyword evidence="8" id="KW-0862">Zinc</keyword>
<keyword evidence="5" id="KW-0479">Metal-binding</keyword>
<evidence type="ECO:0000259" key="12">
    <source>
        <dbReference type="Pfam" id="PF15803"/>
    </source>
</evidence>
<evidence type="ECO:0000259" key="13">
    <source>
        <dbReference type="Pfam" id="PF15805"/>
    </source>
</evidence>